<feature type="transmembrane region" description="Helical" evidence="1">
    <location>
        <begin position="124"/>
        <end position="141"/>
    </location>
</feature>
<dbReference type="RefSeq" id="WP_068263163.1">
    <property type="nucleotide sequence ID" value="NZ_LWSK01000044.1"/>
</dbReference>
<keyword evidence="1" id="KW-0812">Transmembrane</keyword>
<sequence length="206" mass="23456">MNIDELKDAFHQLETEADDTSLDLDTVRQQVVKSRRQLNFRDLRESIACVVVIVLFAPAIFTRLPAMTRIGACVTCLAAVVIGVSLYLGNRRYRTRPELSVDDYLGAEIAHLDYQIWLLRNVSWWYLAPLAIGFLVFVWGMNPVATALKMSVGYFLLDRGINWLNQRAVNRDLVPQRDELVRVRASLNEPESSGPILNPLNREGRN</sequence>
<comment type="caution">
    <text evidence="2">The sequence shown here is derived from an EMBL/GenBank/DDBJ whole genome shotgun (WGS) entry which is preliminary data.</text>
</comment>
<keyword evidence="1" id="KW-0472">Membrane</keyword>
<feature type="transmembrane region" description="Helical" evidence="1">
    <location>
        <begin position="43"/>
        <end position="61"/>
    </location>
</feature>
<evidence type="ECO:0000313" key="2">
    <source>
        <dbReference type="EMBL" id="KAA1260137.1"/>
    </source>
</evidence>
<dbReference type="EMBL" id="VRLW01000001">
    <property type="protein sequence ID" value="KAA1260137.1"/>
    <property type="molecule type" value="Genomic_DNA"/>
</dbReference>
<feature type="transmembrane region" description="Helical" evidence="1">
    <location>
        <begin position="67"/>
        <end position="88"/>
    </location>
</feature>
<accession>A0A5B1CG18</accession>
<gene>
    <name evidence="2" type="ORF">LF1_26760</name>
</gene>
<proteinExistence type="predicted"/>
<name>A0A5B1CG18_9BACT</name>
<dbReference type="OrthoDB" id="9801061at2"/>
<reference evidence="2 3" key="1">
    <citation type="submission" date="2019-08" db="EMBL/GenBank/DDBJ databases">
        <title>Deep-cultivation of Planctomycetes and their phenomic and genomic characterization uncovers novel biology.</title>
        <authorList>
            <person name="Wiegand S."/>
            <person name="Jogler M."/>
            <person name="Boedeker C."/>
            <person name="Pinto D."/>
            <person name="Vollmers J."/>
            <person name="Rivas-Marin E."/>
            <person name="Kohn T."/>
            <person name="Peeters S.H."/>
            <person name="Heuer A."/>
            <person name="Rast P."/>
            <person name="Oberbeckmann S."/>
            <person name="Bunk B."/>
            <person name="Jeske O."/>
            <person name="Meyerdierks A."/>
            <person name="Storesund J.E."/>
            <person name="Kallscheuer N."/>
            <person name="Luecker S."/>
            <person name="Lage O.M."/>
            <person name="Pohl T."/>
            <person name="Merkel B.J."/>
            <person name="Hornburger P."/>
            <person name="Mueller R.-W."/>
            <person name="Bruemmer F."/>
            <person name="Labrenz M."/>
            <person name="Spormann A.M."/>
            <person name="Op Den Camp H."/>
            <person name="Overmann J."/>
            <person name="Amann R."/>
            <person name="Jetten M.S.M."/>
            <person name="Mascher T."/>
            <person name="Medema M.H."/>
            <person name="Devos D.P."/>
            <person name="Kaster A.-K."/>
            <person name="Ovreas L."/>
            <person name="Rohde M."/>
            <person name="Galperin M.Y."/>
            <person name="Jogler C."/>
        </authorList>
    </citation>
    <scope>NUCLEOTIDE SEQUENCE [LARGE SCALE GENOMIC DNA]</scope>
    <source>
        <strain evidence="2 3">LF1</strain>
    </source>
</reference>
<keyword evidence="3" id="KW-1185">Reference proteome</keyword>
<dbReference type="Proteomes" id="UP000322699">
    <property type="component" value="Unassembled WGS sequence"/>
</dbReference>
<evidence type="ECO:0000256" key="1">
    <source>
        <dbReference type="SAM" id="Phobius"/>
    </source>
</evidence>
<protein>
    <submittedName>
        <fullName evidence="2">Uncharacterized protein</fullName>
    </submittedName>
</protein>
<organism evidence="2 3">
    <name type="scientific">Rubripirellula obstinata</name>
    <dbReference type="NCBI Taxonomy" id="406547"/>
    <lineage>
        <taxon>Bacteria</taxon>
        <taxon>Pseudomonadati</taxon>
        <taxon>Planctomycetota</taxon>
        <taxon>Planctomycetia</taxon>
        <taxon>Pirellulales</taxon>
        <taxon>Pirellulaceae</taxon>
        <taxon>Rubripirellula</taxon>
    </lineage>
</organism>
<keyword evidence="1" id="KW-1133">Transmembrane helix</keyword>
<evidence type="ECO:0000313" key="3">
    <source>
        <dbReference type="Proteomes" id="UP000322699"/>
    </source>
</evidence>
<dbReference type="AlphaFoldDB" id="A0A5B1CG18"/>